<organism evidence="1 2">
    <name type="scientific">Rufibacter sediminis</name>
    <dbReference type="NCBI Taxonomy" id="2762756"/>
    <lineage>
        <taxon>Bacteria</taxon>
        <taxon>Pseudomonadati</taxon>
        <taxon>Bacteroidota</taxon>
        <taxon>Cytophagia</taxon>
        <taxon>Cytophagales</taxon>
        <taxon>Hymenobacteraceae</taxon>
        <taxon>Rufibacter</taxon>
    </lineage>
</organism>
<dbReference type="EMBL" id="JACOAF010000041">
    <property type="protein sequence ID" value="MBC3541490.1"/>
    <property type="molecule type" value="Genomic_DNA"/>
</dbReference>
<protein>
    <recommendedName>
        <fullName evidence="3">Transposase</fullName>
    </recommendedName>
</protein>
<sequence length="100" mass="11341">MRDIEALLGVSRECVLDNLCRQAGRARISPGLKAYRSVQIDELWSFGGRRKKGEYWLLYAYCPETHGVLAYRCGGRSAETVGELLKKLEEVDIGEYCTDH</sequence>
<keyword evidence="2" id="KW-1185">Reference proteome</keyword>
<reference evidence="1 2" key="1">
    <citation type="journal article" date="2019" name="Int. J. Syst. Evol. Microbiol.">
        <title>Rufibacter sediminis sp. nov., isolated from freshwater lake sediment.</title>
        <authorList>
            <person name="Qu J.H."/>
            <person name="Zhang L.J."/>
            <person name="Fu Y.H."/>
            <person name="Li H.F."/>
        </authorList>
    </citation>
    <scope>NUCLEOTIDE SEQUENCE [LARGE SCALE GENOMIC DNA]</scope>
    <source>
        <strain evidence="1 2">H-1</strain>
    </source>
</reference>
<dbReference type="Proteomes" id="UP000659698">
    <property type="component" value="Unassembled WGS sequence"/>
</dbReference>
<evidence type="ECO:0008006" key="3">
    <source>
        <dbReference type="Google" id="ProtNLM"/>
    </source>
</evidence>
<accession>A0ABR6VWD4</accession>
<gene>
    <name evidence="1" type="ORF">H7U12_17480</name>
</gene>
<proteinExistence type="predicted"/>
<evidence type="ECO:0000313" key="2">
    <source>
        <dbReference type="Proteomes" id="UP000659698"/>
    </source>
</evidence>
<comment type="caution">
    <text evidence="1">The sequence shown here is derived from an EMBL/GenBank/DDBJ whole genome shotgun (WGS) entry which is preliminary data.</text>
</comment>
<dbReference type="InterPro" id="IPR005063">
    <property type="entry name" value="Transposase_27"/>
</dbReference>
<dbReference type="Pfam" id="PF03400">
    <property type="entry name" value="DDE_Tnp_IS1"/>
    <property type="match status" value="1"/>
</dbReference>
<evidence type="ECO:0000313" key="1">
    <source>
        <dbReference type="EMBL" id="MBC3541490.1"/>
    </source>
</evidence>
<name>A0ABR6VWD4_9BACT</name>